<evidence type="ECO:0000313" key="8">
    <source>
        <dbReference type="Proteomes" id="UP000813444"/>
    </source>
</evidence>
<dbReference type="GO" id="GO:0016020">
    <property type="term" value="C:membrane"/>
    <property type="evidence" value="ECO:0007669"/>
    <property type="project" value="UniProtKB-SubCell"/>
</dbReference>
<gene>
    <name evidence="7" type="ORF">B0I35DRAFT_479014</name>
</gene>
<dbReference type="GO" id="GO:0071944">
    <property type="term" value="C:cell periphery"/>
    <property type="evidence" value="ECO:0007669"/>
    <property type="project" value="UniProtKB-ARBA"/>
</dbReference>
<dbReference type="InterPro" id="IPR051694">
    <property type="entry name" value="Immunoregulatory_rcpt-like"/>
</dbReference>
<dbReference type="OrthoDB" id="5421784at2759"/>
<feature type="transmembrane region" description="Helical" evidence="6">
    <location>
        <begin position="340"/>
        <end position="362"/>
    </location>
</feature>
<evidence type="ECO:0000256" key="4">
    <source>
        <dbReference type="ARBA" id="ARBA00023136"/>
    </source>
</evidence>
<feature type="compositionally biased region" description="Pro residues" evidence="5">
    <location>
        <begin position="201"/>
        <end position="210"/>
    </location>
</feature>
<dbReference type="PANTHER" id="PTHR15549">
    <property type="entry name" value="PAIRED IMMUNOGLOBULIN-LIKE TYPE 2 RECEPTOR"/>
    <property type="match status" value="1"/>
</dbReference>
<evidence type="ECO:0000256" key="2">
    <source>
        <dbReference type="ARBA" id="ARBA00022692"/>
    </source>
</evidence>
<evidence type="ECO:0000256" key="5">
    <source>
        <dbReference type="SAM" id="MobiDB-lite"/>
    </source>
</evidence>
<keyword evidence="4 6" id="KW-0472">Membrane</keyword>
<feature type="compositionally biased region" description="Basic residues" evidence="5">
    <location>
        <begin position="53"/>
        <end position="62"/>
    </location>
</feature>
<dbReference type="AlphaFoldDB" id="A0A8K0SWK0"/>
<organism evidence="7 8">
    <name type="scientific">Stachybotrys elegans</name>
    <dbReference type="NCBI Taxonomy" id="80388"/>
    <lineage>
        <taxon>Eukaryota</taxon>
        <taxon>Fungi</taxon>
        <taxon>Dikarya</taxon>
        <taxon>Ascomycota</taxon>
        <taxon>Pezizomycotina</taxon>
        <taxon>Sordariomycetes</taxon>
        <taxon>Hypocreomycetidae</taxon>
        <taxon>Hypocreales</taxon>
        <taxon>Stachybotryaceae</taxon>
        <taxon>Stachybotrys</taxon>
    </lineage>
</organism>
<evidence type="ECO:0000256" key="6">
    <source>
        <dbReference type="SAM" id="Phobius"/>
    </source>
</evidence>
<feature type="region of interest" description="Disordered" evidence="5">
    <location>
        <begin position="1"/>
        <end position="92"/>
    </location>
</feature>
<feature type="transmembrane region" description="Helical" evidence="6">
    <location>
        <begin position="286"/>
        <end position="306"/>
    </location>
</feature>
<protein>
    <submittedName>
        <fullName evidence="7">Uncharacterized protein</fullName>
    </submittedName>
</protein>
<keyword evidence="8" id="KW-1185">Reference proteome</keyword>
<evidence type="ECO:0000313" key="7">
    <source>
        <dbReference type="EMBL" id="KAH7318515.1"/>
    </source>
</evidence>
<feature type="compositionally biased region" description="Low complexity" evidence="5">
    <location>
        <begin position="17"/>
        <end position="37"/>
    </location>
</feature>
<dbReference type="Proteomes" id="UP000813444">
    <property type="component" value="Unassembled WGS sequence"/>
</dbReference>
<evidence type="ECO:0000256" key="1">
    <source>
        <dbReference type="ARBA" id="ARBA00004167"/>
    </source>
</evidence>
<feature type="compositionally biased region" description="Polar residues" evidence="5">
    <location>
        <begin position="185"/>
        <end position="195"/>
    </location>
</feature>
<name>A0A8K0SWK0_9HYPO</name>
<accession>A0A8K0SWK0</accession>
<dbReference type="EMBL" id="JAGPNK010000007">
    <property type="protein sequence ID" value="KAH7318515.1"/>
    <property type="molecule type" value="Genomic_DNA"/>
</dbReference>
<comment type="caution">
    <text evidence="7">The sequence shown here is derived from an EMBL/GenBank/DDBJ whole genome shotgun (WGS) entry which is preliminary data.</text>
</comment>
<sequence length="549" mass="57779">MTKSTPAGSSLSQTLGDGDSISKPDSSSSSSPDSNSHARSHAHSHNHQPGFSPHHHRHHDSHHHSDIPSGASSNDIGNSASSAATDASDHDRQHLDLRQEPVAAGIDTAPFVTQVIQTVSLVQYVDASGRPIQTQTLLAPPNTVLVDPVSGNTIPLPVPDDLPAPTAPAPNPAPSDDAAPDGDSESMNLTSPLNTSSPAPTQNPLPPLLPPPSSDLISALPLPISNSLLPAPAPPTADPSVSSFSYRFIVVSKCFCSCDYDFKNITVADFAIRIDRVNLDDDPVDFICNLCFFVHLYYHFVGFLLFDVERYLVHFVPENPSSTSGSTPSGDSLSPEDRQVIGGVVGGIAGAALFAVLILFIFRRRRGKGGLFGVFGTNNRGLITDGGSASGPAMTERSPTSAVSATLSRLTSRGPPPVPATSSATGERGFYRVSGRKLPSVLQVGGDGYTDPRESVMSGVSDYYRGSQEFNPGTGGSARLALGSPMRPVSGIPIMRTGPVRHVVPENPFESNPFLDPSSPPPTLEDPLGRTLVTQDGSRGSGSRFQERL</sequence>
<evidence type="ECO:0000256" key="3">
    <source>
        <dbReference type="ARBA" id="ARBA00022989"/>
    </source>
</evidence>
<feature type="compositionally biased region" description="Polar residues" evidence="5">
    <location>
        <begin position="1"/>
        <end position="15"/>
    </location>
</feature>
<keyword evidence="3 6" id="KW-1133">Transmembrane helix</keyword>
<feature type="region of interest" description="Disordered" evidence="5">
    <location>
        <begin position="504"/>
        <end position="549"/>
    </location>
</feature>
<reference evidence="7" key="1">
    <citation type="journal article" date="2021" name="Nat. Commun.">
        <title>Genetic determinants of endophytism in the Arabidopsis root mycobiome.</title>
        <authorList>
            <person name="Mesny F."/>
            <person name="Miyauchi S."/>
            <person name="Thiergart T."/>
            <person name="Pickel B."/>
            <person name="Atanasova L."/>
            <person name="Karlsson M."/>
            <person name="Huettel B."/>
            <person name="Barry K.W."/>
            <person name="Haridas S."/>
            <person name="Chen C."/>
            <person name="Bauer D."/>
            <person name="Andreopoulos W."/>
            <person name="Pangilinan J."/>
            <person name="LaButti K."/>
            <person name="Riley R."/>
            <person name="Lipzen A."/>
            <person name="Clum A."/>
            <person name="Drula E."/>
            <person name="Henrissat B."/>
            <person name="Kohler A."/>
            <person name="Grigoriev I.V."/>
            <person name="Martin F.M."/>
            <person name="Hacquard S."/>
        </authorList>
    </citation>
    <scope>NUCLEOTIDE SEQUENCE</scope>
    <source>
        <strain evidence="7">MPI-CAGE-CH-0235</strain>
    </source>
</reference>
<feature type="compositionally biased region" description="Pro residues" evidence="5">
    <location>
        <begin position="156"/>
        <end position="173"/>
    </location>
</feature>
<feature type="region of interest" description="Disordered" evidence="5">
    <location>
        <begin position="150"/>
        <end position="210"/>
    </location>
</feature>
<feature type="region of interest" description="Disordered" evidence="5">
    <location>
        <begin position="406"/>
        <end position="426"/>
    </location>
</feature>
<feature type="compositionally biased region" description="Polar residues" evidence="5">
    <location>
        <begin position="532"/>
        <end position="549"/>
    </location>
</feature>
<keyword evidence="2 6" id="KW-0812">Transmembrane</keyword>
<comment type="subcellular location">
    <subcellularLocation>
        <location evidence="1">Membrane</location>
        <topology evidence="1">Single-pass membrane protein</topology>
    </subcellularLocation>
</comment>
<proteinExistence type="predicted"/>